<dbReference type="EMBL" id="STGV01000001">
    <property type="protein sequence ID" value="THV25114.1"/>
    <property type="molecule type" value="Genomic_DNA"/>
</dbReference>
<evidence type="ECO:0000313" key="2">
    <source>
        <dbReference type="Proteomes" id="UP000308828"/>
    </source>
</evidence>
<keyword evidence="2" id="KW-1185">Reference proteome</keyword>
<name>A0A4S8PAJ8_9HYPH</name>
<proteinExistence type="predicted"/>
<dbReference type="Proteomes" id="UP000308828">
    <property type="component" value="Unassembled WGS sequence"/>
</dbReference>
<organism evidence="1 2">
    <name type="scientific">Peteryoungia ipomoeae</name>
    <dbReference type="NCBI Taxonomy" id="1210932"/>
    <lineage>
        <taxon>Bacteria</taxon>
        <taxon>Pseudomonadati</taxon>
        <taxon>Pseudomonadota</taxon>
        <taxon>Alphaproteobacteria</taxon>
        <taxon>Hyphomicrobiales</taxon>
        <taxon>Rhizobiaceae</taxon>
        <taxon>Peteryoungia</taxon>
    </lineage>
</organism>
<accession>A0A4S8PAJ8</accession>
<evidence type="ECO:0000313" key="1">
    <source>
        <dbReference type="EMBL" id="THV25114.1"/>
    </source>
</evidence>
<dbReference type="RefSeq" id="WP_136596962.1">
    <property type="nucleotide sequence ID" value="NZ_STGV01000001.1"/>
</dbReference>
<reference evidence="1 2" key="1">
    <citation type="submission" date="2019-04" db="EMBL/GenBank/DDBJ databases">
        <title>Genome sequence of strain shin9-1.</title>
        <authorList>
            <person name="Gao J."/>
            <person name="Sun J."/>
        </authorList>
    </citation>
    <scope>NUCLEOTIDE SEQUENCE [LARGE SCALE GENOMIC DNA]</scope>
    <source>
        <strain evidence="2">shin9-1</strain>
    </source>
</reference>
<comment type="caution">
    <text evidence="1">The sequence shown here is derived from an EMBL/GenBank/DDBJ whole genome shotgun (WGS) entry which is preliminary data.</text>
</comment>
<protein>
    <submittedName>
        <fullName evidence="1">Uncharacterized protein</fullName>
    </submittedName>
</protein>
<gene>
    <name evidence="1" type="ORF">FAA97_02615</name>
</gene>
<sequence>MDANRRDHGITETIRSHLVRWRRNRALHVALGQIAELPHHLRRDLEFHPTAMDHINRSIGSNTFVCLMPSGGAWLSS</sequence>
<dbReference type="AlphaFoldDB" id="A0A4S8PAJ8"/>